<dbReference type="Pfam" id="PF02752">
    <property type="entry name" value="Arrestin_C"/>
    <property type="match status" value="1"/>
</dbReference>
<dbReference type="GO" id="GO:0005737">
    <property type="term" value="C:cytoplasm"/>
    <property type="evidence" value="ECO:0007669"/>
    <property type="project" value="TreeGrafter"/>
</dbReference>
<dbReference type="Proteomes" id="UP000693981">
    <property type="component" value="Unassembled WGS sequence"/>
</dbReference>
<evidence type="ECO:0000259" key="1">
    <source>
        <dbReference type="SMART" id="SM01017"/>
    </source>
</evidence>
<dbReference type="AlphaFoldDB" id="A0A8T1WXE9"/>
<dbReference type="SMART" id="SM01017">
    <property type="entry name" value="Arrestin_C"/>
    <property type="match status" value="1"/>
</dbReference>
<evidence type="ECO:0000313" key="3">
    <source>
        <dbReference type="Proteomes" id="UP000693981"/>
    </source>
</evidence>
<dbReference type="InterPro" id="IPR050357">
    <property type="entry name" value="Arrestin_domain-protein"/>
</dbReference>
<feature type="domain" description="Arrestin C-terminal-like" evidence="1">
    <location>
        <begin position="184"/>
        <end position="315"/>
    </location>
</feature>
<gene>
    <name evidence="2" type="ORF">PHYBOEH_010891</name>
</gene>
<dbReference type="OrthoDB" id="2333384at2759"/>
<reference evidence="2" key="1">
    <citation type="submission" date="2021-02" db="EMBL/GenBank/DDBJ databases">
        <authorList>
            <person name="Palmer J.M."/>
        </authorList>
    </citation>
    <scope>NUCLEOTIDE SEQUENCE</scope>
    <source>
        <strain evidence="2">SCRP23</strain>
    </source>
</reference>
<proteinExistence type="predicted"/>
<dbReference type="GO" id="GO:0015031">
    <property type="term" value="P:protein transport"/>
    <property type="evidence" value="ECO:0007669"/>
    <property type="project" value="TreeGrafter"/>
</dbReference>
<organism evidence="2 3">
    <name type="scientific">Phytophthora boehmeriae</name>
    <dbReference type="NCBI Taxonomy" id="109152"/>
    <lineage>
        <taxon>Eukaryota</taxon>
        <taxon>Sar</taxon>
        <taxon>Stramenopiles</taxon>
        <taxon>Oomycota</taxon>
        <taxon>Peronosporomycetes</taxon>
        <taxon>Peronosporales</taxon>
        <taxon>Peronosporaceae</taxon>
        <taxon>Phytophthora</taxon>
    </lineage>
</organism>
<dbReference type="EMBL" id="JAGDFL010000078">
    <property type="protein sequence ID" value="KAG7398527.1"/>
    <property type="molecule type" value="Genomic_DNA"/>
</dbReference>
<evidence type="ECO:0000313" key="2">
    <source>
        <dbReference type="EMBL" id="KAG7398527.1"/>
    </source>
</evidence>
<dbReference type="InterPro" id="IPR011022">
    <property type="entry name" value="Arrestin_C-like"/>
</dbReference>
<keyword evidence="3" id="KW-1185">Reference proteome</keyword>
<dbReference type="InterPro" id="IPR011021">
    <property type="entry name" value="Arrestin-like_N"/>
</dbReference>
<protein>
    <recommendedName>
        <fullName evidence="1">Arrestin C-terminal-like domain-containing protein</fullName>
    </recommendedName>
</protein>
<comment type="caution">
    <text evidence="2">The sequence shown here is derived from an EMBL/GenBank/DDBJ whole genome shotgun (WGS) entry which is preliminary data.</text>
</comment>
<accession>A0A8T1WXE9</accession>
<name>A0A8T1WXE9_9STRA</name>
<dbReference type="Pfam" id="PF00339">
    <property type="entry name" value="Arrestin_N"/>
    <property type="match status" value="1"/>
</dbReference>
<dbReference type="PANTHER" id="PTHR11188">
    <property type="entry name" value="ARRESTIN DOMAIN CONTAINING PROTEIN"/>
    <property type="match status" value="1"/>
</dbReference>
<sequence length="380" mass="41763">MEKVVRSLGLGIKGSARVLLHQGNYAAGDVVLGQVILKVIHPIECQGLSMQVDGTEAIAWSEGANHAPTNRSLRDAFLCEPIELEENVPSTFEPGEYRFRFRYQLDDALPSVFRMSNGFAGAMREVSAKVVYTIRARFSVLGKLSADIETAHNLVVHPPSLCHPVRSLEKSSSGEVRLLSLMKSKGACKVSVCMDSDVHISGSILSLQARVSNYSSRDMHAISVLLYEDLTVELPNRKPSKGVRVVCTQDFPGVAAGQLMDEVLHLPLIDDMNDRPVAPTNTAAFIRWKYRLEVKCRFTFSKSVKVDMPVIILRNVGALPVPIDGATEVPALVVVVPDERDENSEQQDEMMWSPNQGNAFEEDSITARPIFVLPHAVAAT</sequence>
<dbReference type="PANTHER" id="PTHR11188:SF17">
    <property type="entry name" value="FI21816P1"/>
    <property type="match status" value="1"/>
</dbReference>